<feature type="domain" description="Ketoreductase" evidence="4">
    <location>
        <begin position="10"/>
        <end position="185"/>
    </location>
</feature>
<dbReference type="Pfam" id="PF00106">
    <property type="entry name" value="adh_short"/>
    <property type="match status" value="1"/>
</dbReference>
<dbReference type="GO" id="GO:0016020">
    <property type="term" value="C:membrane"/>
    <property type="evidence" value="ECO:0007669"/>
    <property type="project" value="TreeGrafter"/>
</dbReference>
<dbReference type="PANTHER" id="PTHR44196">
    <property type="entry name" value="DEHYDROGENASE/REDUCTASE SDR FAMILY MEMBER 7B"/>
    <property type="match status" value="1"/>
</dbReference>
<accession>A0A369W925</accession>
<dbReference type="InterPro" id="IPR002347">
    <property type="entry name" value="SDR_fam"/>
</dbReference>
<comment type="similarity">
    <text evidence="1 3">Belongs to the short-chain dehydrogenases/reductases (SDR) family.</text>
</comment>
<evidence type="ECO:0000256" key="1">
    <source>
        <dbReference type="ARBA" id="ARBA00006484"/>
    </source>
</evidence>
<comment type="caution">
    <text evidence="5">The sequence shown here is derived from an EMBL/GenBank/DDBJ whole genome shotgun (WGS) entry which is preliminary data.</text>
</comment>
<dbReference type="PRINTS" id="PR00080">
    <property type="entry name" value="SDRFAMILY"/>
</dbReference>
<dbReference type="AlphaFoldDB" id="A0A369W925"/>
<evidence type="ECO:0000313" key="5">
    <source>
        <dbReference type="EMBL" id="RDE09850.1"/>
    </source>
</evidence>
<dbReference type="InterPro" id="IPR036291">
    <property type="entry name" value="NAD(P)-bd_dom_sf"/>
</dbReference>
<dbReference type="SMART" id="SM00822">
    <property type="entry name" value="PKS_KR"/>
    <property type="match status" value="1"/>
</dbReference>
<gene>
    <name evidence="5" type="ORF">DVH29_04765</name>
</gene>
<dbReference type="InterPro" id="IPR057326">
    <property type="entry name" value="KR_dom"/>
</dbReference>
<evidence type="ECO:0000313" key="6">
    <source>
        <dbReference type="Proteomes" id="UP000253759"/>
    </source>
</evidence>
<dbReference type="Gene3D" id="3.40.50.720">
    <property type="entry name" value="NAD(P)-binding Rossmann-like Domain"/>
    <property type="match status" value="1"/>
</dbReference>
<dbReference type="SUPFAM" id="SSF51735">
    <property type="entry name" value="NAD(P)-binding Rossmann-fold domains"/>
    <property type="match status" value="1"/>
</dbReference>
<dbReference type="OrthoDB" id="9790785at2"/>
<dbReference type="InterPro" id="IPR020904">
    <property type="entry name" value="Sc_DH/Rdtase_CS"/>
</dbReference>
<keyword evidence="2" id="KW-0560">Oxidoreductase</keyword>
<reference evidence="6" key="1">
    <citation type="submission" date="2018-07" db="EMBL/GenBank/DDBJ databases">
        <authorList>
            <person name="Liu B.-T."/>
            <person name="Du Z."/>
        </authorList>
    </citation>
    <scope>NUCLEOTIDE SEQUENCE [LARGE SCALE GENOMIC DNA]</scope>
    <source>
        <strain evidence="6">XYN52</strain>
    </source>
</reference>
<keyword evidence="6" id="KW-1185">Reference proteome</keyword>
<evidence type="ECO:0000256" key="3">
    <source>
        <dbReference type="RuleBase" id="RU000363"/>
    </source>
</evidence>
<organism evidence="5 6">
    <name type="scientific">Pelagibacterium lacus</name>
    <dbReference type="NCBI Taxonomy" id="2282655"/>
    <lineage>
        <taxon>Bacteria</taxon>
        <taxon>Pseudomonadati</taxon>
        <taxon>Pseudomonadota</taxon>
        <taxon>Alphaproteobacteria</taxon>
        <taxon>Hyphomicrobiales</taxon>
        <taxon>Devosiaceae</taxon>
        <taxon>Pelagibacterium</taxon>
    </lineage>
</organism>
<name>A0A369W925_9HYPH</name>
<dbReference type="PANTHER" id="PTHR44196:SF4">
    <property type="entry name" value="SHORT CHAIN DEHYDROGENASE"/>
    <property type="match status" value="1"/>
</dbReference>
<protein>
    <submittedName>
        <fullName evidence="5">SDR family NAD(P)-dependent oxidoreductase</fullName>
    </submittedName>
</protein>
<dbReference type="PRINTS" id="PR00081">
    <property type="entry name" value="GDHRDH"/>
</dbReference>
<dbReference type="Proteomes" id="UP000253759">
    <property type="component" value="Unassembled WGS sequence"/>
</dbReference>
<evidence type="ECO:0000256" key="2">
    <source>
        <dbReference type="ARBA" id="ARBA00023002"/>
    </source>
</evidence>
<sequence>MTETRDLAGRVVLVTGASRGLGFAAAKNAAARGAHIVAVARTVGGLEDLDDEIQAAGSSATLVPMDLTDGDAIDRLGAAIFERWGQLDGLIGNAGALGVLTPVPHIKPKDFANVFAVNVGANYRLIRSVDLLLRQSDAGRAVFVSSGAALSAKPYWGLYAASKAALDAMVKSYAGEMAITNVKANVFYPGQVRTAMRAKAMPGEDPLTLPAPDEIAPKLVDLISPAYDKSGMRVDVLKGEEPL</sequence>
<dbReference type="EMBL" id="QQNH01000004">
    <property type="protein sequence ID" value="RDE09850.1"/>
    <property type="molecule type" value="Genomic_DNA"/>
</dbReference>
<evidence type="ECO:0000259" key="4">
    <source>
        <dbReference type="SMART" id="SM00822"/>
    </source>
</evidence>
<dbReference type="GO" id="GO:0016491">
    <property type="term" value="F:oxidoreductase activity"/>
    <property type="evidence" value="ECO:0007669"/>
    <property type="project" value="UniProtKB-KW"/>
</dbReference>
<dbReference type="RefSeq" id="WP_114645013.1">
    <property type="nucleotide sequence ID" value="NZ_QQNH01000004.1"/>
</dbReference>
<dbReference type="PROSITE" id="PS00061">
    <property type="entry name" value="ADH_SHORT"/>
    <property type="match status" value="1"/>
</dbReference>
<proteinExistence type="inferred from homology"/>